<evidence type="ECO:0000256" key="2">
    <source>
        <dbReference type="SAM" id="SignalP"/>
    </source>
</evidence>
<gene>
    <name evidence="3" type="ORF">ACHAWO_004731</name>
</gene>
<keyword evidence="4" id="KW-1185">Reference proteome</keyword>
<dbReference type="EMBL" id="JALLPJ020000023">
    <property type="protein sequence ID" value="KAL3804947.1"/>
    <property type="molecule type" value="Genomic_DNA"/>
</dbReference>
<dbReference type="PANTHER" id="PTHR22595">
    <property type="entry name" value="CHITINASE-RELATED"/>
    <property type="match status" value="1"/>
</dbReference>
<feature type="signal peptide" evidence="2">
    <location>
        <begin position="1"/>
        <end position="21"/>
    </location>
</feature>
<dbReference type="Gene3D" id="1.10.530.10">
    <property type="match status" value="1"/>
</dbReference>
<proteinExistence type="predicted"/>
<organism evidence="3 4">
    <name type="scientific">Cyclotella atomus</name>
    <dbReference type="NCBI Taxonomy" id="382360"/>
    <lineage>
        <taxon>Eukaryota</taxon>
        <taxon>Sar</taxon>
        <taxon>Stramenopiles</taxon>
        <taxon>Ochrophyta</taxon>
        <taxon>Bacillariophyta</taxon>
        <taxon>Coscinodiscophyceae</taxon>
        <taxon>Thalassiosirophycidae</taxon>
        <taxon>Stephanodiscales</taxon>
        <taxon>Stephanodiscaceae</taxon>
        <taxon>Cyclotella</taxon>
    </lineage>
</organism>
<evidence type="ECO:0000256" key="1">
    <source>
        <dbReference type="ARBA" id="ARBA00023157"/>
    </source>
</evidence>
<dbReference type="AlphaFoldDB" id="A0ABD3QXE4"/>
<name>A0ABD3QXE4_9STRA</name>
<reference evidence="3 4" key="1">
    <citation type="submission" date="2024-10" db="EMBL/GenBank/DDBJ databases">
        <title>Updated reference genomes for cyclostephanoid diatoms.</title>
        <authorList>
            <person name="Roberts W.R."/>
            <person name="Alverson A.J."/>
        </authorList>
    </citation>
    <scope>NUCLEOTIDE SEQUENCE [LARGE SCALE GENOMIC DNA]</scope>
    <source>
        <strain evidence="3 4">AJA010-31</strain>
    </source>
</reference>
<protein>
    <submittedName>
        <fullName evidence="3">Uncharacterized protein</fullName>
    </submittedName>
</protein>
<dbReference type="PANTHER" id="PTHR22595:SF79">
    <property type="entry name" value="CHITINASE 12"/>
    <property type="match status" value="1"/>
</dbReference>
<dbReference type="InterPro" id="IPR023346">
    <property type="entry name" value="Lysozyme-like_dom_sf"/>
</dbReference>
<evidence type="ECO:0000313" key="4">
    <source>
        <dbReference type="Proteomes" id="UP001530400"/>
    </source>
</evidence>
<keyword evidence="2" id="KW-0732">Signal</keyword>
<keyword evidence="1" id="KW-1015">Disulfide bond</keyword>
<feature type="chain" id="PRO_5044851039" evidence="2">
    <location>
        <begin position="22"/>
        <end position="470"/>
    </location>
</feature>
<comment type="caution">
    <text evidence="3">The sequence shown here is derived from an EMBL/GenBank/DDBJ whole genome shotgun (WGS) entry which is preliminary data.</text>
</comment>
<sequence>MKKHSVLKYAALATLPSICHAAGGNLSNCKGGCPGGESCVGNPFSQPVSDSECSACGKGQYWWPCNFETLCFCASTDEGAPRVPPAPSSKLQVNEELDPCKDVLTEDVFNSIVQPATEEGRALFSYSGLCIAIDIYNRYHDEKFAMMGTEEQILAELASFLAHTAADTYSFSVYRDGQHCANPITGSDGNVYCSPCKEEHYDKQSKTCSEPWIVSGTNYEEFCDTTRTGEQGCDCKNVTMTSVPGYTDAIGYIAASDAFFPRGSIITQWNYDYLGLSLSLTGDKEILCNNPDLVATDSQYAWGAGIVKYMEKMQFGTTGETAHKQVMKGNFGGSVEVLYGDLECPASEWESLAHVDLVKVRVAEVCKAGAALGVYVEMDSCDTPSNCVQCEGLKDLYESCKKDGSCPYCETWTQFVRSSAPTVTPIRVESPSWEDWAANQPPHTSASIFITSSLFSKLAILSVFAISFVL</sequence>
<dbReference type="SUPFAM" id="SSF53955">
    <property type="entry name" value="Lysozyme-like"/>
    <property type="match status" value="1"/>
</dbReference>
<accession>A0ABD3QXE4</accession>
<evidence type="ECO:0000313" key="3">
    <source>
        <dbReference type="EMBL" id="KAL3804947.1"/>
    </source>
</evidence>
<dbReference type="Gene3D" id="3.30.20.10">
    <property type="entry name" value="Endochitinase, domain 2"/>
    <property type="match status" value="1"/>
</dbReference>
<dbReference type="Proteomes" id="UP001530400">
    <property type="component" value="Unassembled WGS sequence"/>
</dbReference>